<evidence type="ECO:0000313" key="10">
    <source>
        <dbReference type="EMBL" id="SMG56301.1"/>
    </source>
</evidence>
<evidence type="ECO:0000256" key="6">
    <source>
        <dbReference type="ARBA" id="ARBA00022989"/>
    </source>
</evidence>
<evidence type="ECO:0000259" key="9">
    <source>
        <dbReference type="PROSITE" id="PS50928"/>
    </source>
</evidence>
<dbReference type="GO" id="GO:0022857">
    <property type="term" value="F:transmembrane transporter activity"/>
    <property type="evidence" value="ECO:0007669"/>
    <property type="project" value="InterPro"/>
</dbReference>
<keyword evidence="5 8" id="KW-0812">Transmembrane</keyword>
<evidence type="ECO:0000313" key="11">
    <source>
        <dbReference type="Proteomes" id="UP000193228"/>
    </source>
</evidence>
<dbReference type="PROSITE" id="PS50928">
    <property type="entry name" value="ABC_TM1"/>
    <property type="match status" value="1"/>
</dbReference>
<dbReference type="STRING" id="1515439.SAMN06265784_108138"/>
<feature type="transmembrane region" description="Helical" evidence="8">
    <location>
        <begin position="68"/>
        <end position="92"/>
    </location>
</feature>
<dbReference type="Proteomes" id="UP000193228">
    <property type="component" value="Unassembled WGS sequence"/>
</dbReference>
<evidence type="ECO:0000256" key="7">
    <source>
        <dbReference type="ARBA" id="ARBA00023136"/>
    </source>
</evidence>
<dbReference type="GO" id="GO:0006865">
    <property type="term" value="P:amino acid transport"/>
    <property type="evidence" value="ECO:0007669"/>
    <property type="project" value="TreeGrafter"/>
</dbReference>
<keyword evidence="7 8" id="KW-0472">Membrane</keyword>
<dbReference type="OrthoDB" id="92598at2"/>
<evidence type="ECO:0000256" key="1">
    <source>
        <dbReference type="ARBA" id="ARBA00004429"/>
    </source>
</evidence>
<dbReference type="RefSeq" id="WP_085487321.1">
    <property type="nucleotide sequence ID" value="NZ_FXAT01000008.1"/>
</dbReference>
<name>A0A1X7LR00_9BURK</name>
<accession>A0A1X7LR00</accession>
<dbReference type="AlphaFoldDB" id="A0A1X7LR00"/>
<keyword evidence="4" id="KW-1003">Cell membrane</keyword>
<dbReference type="Gene3D" id="1.10.3720.10">
    <property type="entry name" value="MetI-like"/>
    <property type="match status" value="1"/>
</dbReference>
<dbReference type="PANTHER" id="PTHR30614">
    <property type="entry name" value="MEMBRANE COMPONENT OF AMINO ACID ABC TRANSPORTER"/>
    <property type="match status" value="1"/>
</dbReference>
<reference evidence="11" key="1">
    <citation type="submission" date="2017-04" db="EMBL/GenBank/DDBJ databases">
        <authorList>
            <person name="Varghese N."/>
            <person name="Submissions S."/>
        </authorList>
    </citation>
    <scope>NUCLEOTIDE SEQUENCE [LARGE SCALE GENOMIC DNA]</scope>
    <source>
        <strain evidence="11">LMG 29540</strain>
    </source>
</reference>
<feature type="transmembrane region" description="Helical" evidence="8">
    <location>
        <begin position="235"/>
        <end position="256"/>
    </location>
</feature>
<feature type="transmembrane region" description="Helical" evidence="8">
    <location>
        <begin position="104"/>
        <end position="125"/>
    </location>
</feature>
<comment type="subcellular location">
    <subcellularLocation>
        <location evidence="1">Cell inner membrane</location>
        <topology evidence="1">Multi-pass membrane protein</topology>
    </subcellularLocation>
    <subcellularLocation>
        <location evidence="8">Cell membrane</location>
        <topology evidence="8">Multi-pass membrane protein</topology>
    </subcellularLocation>
</comment>
<dbReference type="CDD" id="cd06261">
    <property type="entry name" value="TM_PBP2"/>
    <property type="match status" value="1"/>
</dbReference>
<proteinExistence type="inferred from homology"/>
<dbReference type="Pfam" id="PF00528">
    <property type="entry name" value="BPD_transp_1"/>
    <property type="match status" value="1"/>
</dbReference>
<evidence type="ECO:0000256" key="5">
    <source>
        <dbReference type="ARBA" id="ARBA00022692"/>
    </source>
</evidence>
<feature type="domain" description="ABC transmembrane type-1" evidence="9">
    <location>
        <begin position="68"/>
        <end position="254"/>
    </location>
</feature>
<comment type="similarity">
    <text evidence="2">Belongs to the binding-protein-dependent transport system permease family. HisMQ subfamily.</text>
</comment>
<feature type="transmembrane region" description="Helical" evidence="8">
    <location>
        <begin position="21"/>
        <end position="41"/>
    </location>
</feature>
<dbReference type="InterPro" id="IPR035906">
    <property type="entry name" value="MetI-like_sf"/>
</dbReference>
<dbReference type="EMBL" id="FXAT01000008">
    <property type="protein sequence ID" value="SMG56301.1"/>
    <property type="molecule type" value="Genomic_DNA"/>
</dbReference>
<organism evidence="10 11">
    <name type="scientific">Paraburkholderia susongensis</name>
    <dbReference type="NCBI Taxonomy" id="1515439"/>
    <lineage>
        <taxon>Bacteria</taxon>
        <taxon>Pseudomonadati</taxon>
        <taxon>Pseudomonadota</taxon>
        <taxon>Betaproteobacteria</taxon>
        <taxon>Burkholderiales</taxon>
        <taxon>Burkholderiaceae</taxon>
        <taxon>Paraburkholderia</taxon>
    </lineage>
</organism>
<evidence type="ECO:0000256" key="2">
    <source>
        <dbReference type="ARBA" id="ARBA00010072"/>
    </source>
</evidence>
<dbReference type="NCBIfam" id="TIGR01726">
    <property type="entry name" value="HEQRo_perm_3TM"/>
    <property type="match status" value="1"/>
</dbReference>
<evidence type="ECO:0000256" key="3">
    <source>
        <dbReference type="ARBA" id="ARBA00022448"/>
    </source>
</evidence>
<dbReference type="InterPro" id="IPR010065">
    <property type="entry name" value="AA_ABC_transptr_permease_3TM"/>
</dbReference>
<protein>
    <submittedName>
        <fullName evidence="10">Amino acid ABC transporter membrane protein 2, PAAT family</fullName>
    </submittedName>
</protein>
<evidence type="ECO:0000256" key="4">
    <source>
        <dbReference type="ARBA" id="ARBA00022475"/>
    </source>
</evidence>
<dbReference type="SUPFAM" id="SSF161098">
    <property type="entry name" value="MetI-like"/>
    <property type="match status" value="1"/>
</dbReference>
<dbReference type="PANTHER" id="PTHR30614:SF21">
    <property type="entry name" value="AMINO ACID ABC TRANSPORTER PERMEASE"/>
    <property type="match status" value="1"/>
</dbReference>
<evidence type="ECO:0000256" key="8">
    <source>
        <dbReference type="RuleBase" id="RU363032"/>
    </source>
</evidence>
<dbReference type="InterPro" id="IPR000515">
    <property type="entry name" value="MetI-like"/>
</dbReference>
<keyword evidence="11" id="KW-1185">Reference proteome</keyword>
<keyword evidence="3 8" id="KW-0813">Transport</keyword>
<gene>
    <name evidence="10" type="ORF">SAMN06265784_108138</name>
</gene>
<keyword evidence="6 8" id="KW-1133">Transmembrane helix</keyword>
<dbReference type="GO" id="GO:0043190">
    <property type="term" value="C:ATP-binding cassette (ABC) transporter complex"/>
    <property type="evidence" value="ECO:0007669"/>
    <property type="project" value="InterPro"/>
</dbReference>
<sequence>MNRSHTLYEPPGPLGRKRQRIFSIVSALAVCWLLVAIGMRLETSGQFDADKWAIFLHWGTAKFLFDGLVSTLMAAACSALAAFALALPLALWRLSTRPLVSRLAGAYIEFFRAIPLLLLILFMVIELPSLGFDWPALGFLVFAMALHHSALTAEVVRAGILSLPRGQREAALALGMRPSQAMLHVVLPQALRAMLPALISSVLAIVQDTSLGYVIPYDELLHRSQDVSSYAPQSLLQAAFIVTMMYGLVSAALLYLKRWVLRRQGRAVARSVAKRADGAAADLPGEVPASVAGANSRE</sequence>
<dbReference type="InterPro" id="IPR043429">
    <property type="entry name" value="ArtM/GltK/GlnP/TcyL/YhdX-like"/>
</dbReference>